<keyword evidence="4 9" id="KW-0378">Hydrolase</keyword>
<dbReference type="PANTHER" id="PTHR11247">
    <property type="entry name" value="PALMITOYL-PROTEIN THIOESTERASE/DOLICHYLDIPHOSPHATASE 1"/>
    <property type="match status" value="1"/>
</dbReference>
<reference evidence="11" key="1">
    <citation type="journal article" date="2012" name="Nat. Genet.">
        <title>Whole-genome sequence of Schistosoma haematobium.</title>
        <authorList>
            <person name="Young N.D."/>
            <person name="Jex A.R."/>
            <person name="Li B."/>
            <person name="Liu S."/>
            <person name="Yang L."/>
            <person name="Xiong Z."/>
            <person name="Li Y."/>
            <person name="Cantacessi C."/>
            <person name="Hall R.S."/>
            <person name="Xu X."/>
            <person name="Chen F."/>
            <person name="Wu X."/>
            <person name="Zerlotini A."/>
            <person name="Oliveira G."/>
            <person name="Hofmann A."/>
            <person name="Zhang G."/>
            <person name="Fang X."/>
            <person name="Kang Y."/>
            <person name="Campbell B.E."/>
            <person name="Loukas A."/>
            <person name="Ranganathan S."/>
            <person name="Rollinson D."/>
            <person name="Rinaldi G."/>
            <person name="Brindley P.J."/>
            <person name="Yang H."/>
            <person name="Wang J."/>
            <person name="Wang J."/>
            <person name="Gasser R.B."/>
        </authorList>
    </citation>
    <scope>NUCLEOTIDE SEQUENCE</scope>
</reference>
<dbReference type="Gene3D" id="1.20.144.10">
    <property type="entry name" value="Phosphatidic acid phosphatase type 2/haloperoxidase"/>
    <property type="match status" value="1"/>
</dbReference>
<dbReference type="RefSeq" id="XP_051074891.1">
    <property type="nucleotide sequence ID" value="XM_051209435.1"/>
</dbReference>
<dbReference type="EMBL" id="AMPZ03000001">
    <property type="protein sequence ID" value="KAH9596129.1"/>
    <property type="molecule type" value="Genomic_DNA"/>
</dbReference>
<organism evidence="11 12">
    <name type="scientific">Schistosoma haematobium</name>
    <name type="common">Blood fluke</name>
    <dbReference type="NCBI Taxonomy" id="6185"/>
    <lineage>
        <taxon>Eukaryota</taxon>
        <taxon>Metazoa</taxon>
        <taxon>Spiralia</taxon>
        <taxon>Lophotrochozoa</taxon>
        <taxon>Platyhelminthes</taxon>
        <taxon>Trematoda</taxon>
        <taxon>Digenea</taxon>
        <taxon>Strigeidida</taxon>
        <taxon>Schistosomatoidea</taxon>
        <taxon>Schistosomatidae</taxon>
        <taxon>Schistosoma</taxon>
    </lineage>
</organism>
<evidence type="ECO:0000256" key="5">
    <source>
        <dbReference type="ARBA" id="ARBA00022989"/>
    </source>
</evidence>
<feature type="domain" description="Phosphatidic acid phosphatase type 2/haloperoxidase" evidence="10">
    <location>
        <begin position="57"/>
        <end position="195"/>
    </location>
</feature>
<dbReference type="GeneID" id="24597610"/>
<keyword evidence="9" id="KW-0256">Endoplasmic reticulum</keyword>
<evidence type="ECO:0000256" key="7">
    <source>
        <dbReference type="ARBA" id="ARBA00024907"/>
    </source>
</evidence>
<comment type="pathway">
    <text evidence="9">Protein modification; protein glycosylation.</text>
</comment>
<dbReference type="GO" id="GO:0005789">
    <property type="term" value="C:endoplasmic reticulum membrane"/>
    <property type="evidence" value="ECO:0007669"/>
    <property type="project" value="UniProtKB-SubCell"/>
</dbReference>
<dbReference type="InterPro" id="IPR036938">
    <property type="entry name" value="PAP2/HPO_sf"/>
</dbReference>
<evidence type="ECO:0000256" key="1">
    <source>
        <dbReference type="ARBA" id="ARBA00004141"/>
    </source>
</evidence>
<feature type="transmembrane region" description="Helical" evidence="9">
    <location>
        <begin position="54"/>
        <end position="74"/>
    </location>
</feature>
<feature type="transmembrane region" description="Helical" evidence="9">
    <location>
        <begin position="97"/>
        <end position="116"/>
    </location>
</feature>
<evidence type="ECO:0000256" key="6">
    <source>
        <dbReference type="ARBA" id="ARBA00023136"/>
    </source>
</evidence>
<dbReference type="SUPFAM" id="SSF48317">
    <property type="entry name" value="Acid phosphatase/Vanadium-dependent haloperoxidase"/>
    <property type="match status" value="1"/>
</dbReference>
<dbReference type="InterPro" id="IPR039667">
    <property type="entry name" value="Dolichyldiphosphatase_PAP2"/>
</dbReference>
<evidence type="ECO:0000313" key="12">
    <source>
        <dbReference type="Proteomes" id="UP000471633"/>
    </source>
</evidence>
<evidence type="ECO:0000256" key="2">
    <source>
        <dbReference type="ARBA" id="ARBA00005518"/>
    </source>
</evidence>
<comment type="function">
    <text evidence="7 9">Required for efficient N-glycosylation. Necessary for maintaining optimal levels of dolichol-linked oligosaccharides. Hydrolyzes dolichyl pyrophosphate at a very high rate and dolichyl monophosphate at a much lower rate. Does not act on phosphatidate.</text>
</comment>
<accession>A0A922LXT8</accession>
<evidence type="ECO:0000256" key="3">
    <source>
        <dbReference type="ARBA" id="ARBA00022692"/>
    </source>
</evidence>
<feature type="transmembrane region" description="Helical" evidence="9">
    <location>
        <begin position="137"/>
        <end position="155"/>
    </location>
</feature>
<comment type="similarity">
    <text evidence="2 9">Belongs to the dolichyldiphosphatase family.</text>
</comment>
<gene>
    <name evidence="11" type="primary">DOLPP1_1</name>
    <name evidence="11" type="ORF">MS3_00001925</name>
</gene>
<proteinExistence type="inferred from homology"/>
<evidence type="ECO:0000256" key="8">
    <source>
        <dbReference type="ARBA" id="ARBA00047349"/>
    </source>
</evidence>
<dbReference type="Pfam" id="PF01569">
    <property type="entry name" value="PAP2"/>
    <property type="match status" value="1"/>
</dbReference>
<evidence type="ECO:0000313" key="11">
    <source>
        <dbReference type="EMBL" id="KAH9596129.1"/>
    </source>
</evidence>
<dbReference type="CDD" id="cd03382">
    <property type="entry name" value="PAP2_dolichyldiphosphatase"/>
    <property type="match status" value="1"/>
</dbReference>
<keyword evidence="12" id="KW-1185">Reference proteome</keyword>
<dbReference type="PANTHER" id="PTHR11247:SF1">
    <property type="entry name" value="DOLICHYLDIPHOSPHATASE 1"/>
    <property type="match status" value="1"/>
</dbReference>
<evidence type="ECO:0000256" key="4">
    <source>
        <dbReference type="ARBA" id="ARBA00022801"/>
    </source>
</evidence>
<keyword evidence="5 9" id="KW-1133">Transmembrane helix</keyword>
<dbReference type="Proteomes" id="UP000471633">
    <property type="component" value="Unassembled WGS sequence"/>
</dbReference>
<dbReference type="CTD" id="24597610"/>
<dbReference type="GO" id="GO:0008610">
    <property type="term" value="P:lipid biosynthetic process"/>
    <property type="evidence" value="ECO:0007669"/>
    <property type="project" value="TreeGrafter"/>
</dbReference>
<protein>
    <recommendedName>
        <fullName evidence="9">Dolichyldiphosphatase</fullName>
        <ecNumber evidence="9">3.6.1.43</ecNumber>
    </recommendedName>
</protein>
<reference evidence="11" key="4">
    <citation type="journal article" date="2022" name="PLoS Pathog.">
        <title>Chromosome-level genome of Schistosoma haematobium underpins genome-wide explorations of molecular variation.</title>
        <authorList>
            <person name="Stroehlein A.J."/>
            <person name="Korhonen P.K."/>
            <person name="Lee V.V."/>
            <person name="Ralph S.A."/>
            <person name="Mentink-Kane M."/>
            <person name="You H."/>
            <person name="McManus D.P."/>
            <person name="Tchuente L.T."/>
            <person name="Stothard J.R."/>
            <person name="Kaur P."/>
            <person name="Dudchenko O."/>
            <person name="Aiden E.L."/>
            <person name="Yang B."/>
            <person name="Yang H."/>
            <person name="Emery A.M."/>
            <person name="Webster B.L."/>
            <person name="Brindley P.J."/>
            <person name="Rollinson D."/>
            <person name="Chang B.C.H."/>
            <person name="Gasser R.B."/>
            <person name="Young N.D."/>
        </authorList>
    </citation>
    <scope>NUCLEOTIDE SEQUENCE</scope>
</reference>
<comment type="caution">
    <text evidence="11">The sequence shown here is derived from an EMBL/GenBank/DDBJ whole genome shotgun (WGS) entry which is preliminary data.</text>
</comment>
<evidence type="ECO:0000259" key="10">
    <source>
        <dbReference type="Pfam" id="PF01569"/>
    </source>
</evidence>
<feature type="transmembrane region" description="Helical" evidence="9">
    <location>
        <begin position="175"/>
        <end position="196"/>
    </location>
</feature>
<dbReference type="GO" id="GO:0006487">
    <property type="term" value="P:protein N-linked glycosylation"/>
    <property type="evidence" value="ECO:0007669"/>
    <property type="project" value="UniProtKB-UniRule"/>
</dbReference>
<dbReference type="GO" id="GO:0047874">
    <property type="term" value="F:dolichyldiphosphatase activity"/>
    <property type="evidence" value="ECO:0007669"/>
    <property type="project" value="UniProtKB-UniRule"/>
</dbReference>
<reference evidence="11" key="2">
    <citation type="journal article" date="2019" name="Gigascience">
        <title>High-quality Schistosoma haematobium genome achieved by single-molecule and long-range sequencing.</title>
        <authorList>
            <person name="Stroehlein A.J."/>
            <person name="Korhonen P.K."/>
            <person name="Chong T.M."/>
            <person name="Lim Y.L."/>
            <person name="Chan K.G."/>
            <person name="Webster B."/>
            <person name="Rollinson D."/>
            <person name="Brindley P.J."/>
            <person name="Gasser R.B."/>
            <person name="Young N.D."/>
        </authorList>
    </citation>
    <scope>NUCLEOTIDE SEQUENCE</scope>
</reference>
<sequence length="244" mass="28702">MATERSWKPLSLFYVEYPEADAFGKLLAYSSMVPIFIIFSIITLIMSRRDLHTIFYFCGCLINELSNYFLKYIIKQPRPFPTIHLGIKSSGMPSNHAQFMGFFCVYIGFFLFIRLVKPLLIRLFRLNQRSFSRQFTTFVYLVCASVTAVVCYSRYLEFLIISRVYLLYHTSTQVLVGIIIGGIFGMIWFLIVQYAITPIFPRFTDSWIGQLLMLQDFTHINNLMHFEYTIVQNYIHRTKSERPT</sequence>
<dbReference type="AlphaFoldDB" id="A0A922LXT8"/>
<keyword evidence="6 9" id="KW-0472">Membrane</keyword>
<keyword evidence="3 9" id="KW-0812">Transmembrane</keyword>
<name>A0A922LXT8_SCHHA</name>
<comment type="subcellular location">
    <subcellularLocation>
        <location evidence="9">Endoplasmic reticulum membrane</location>
        <topology evidence="9">Multi-pass membrane protein</topology>
    </subcellularLocation>
    <subcellularLocation>
        <location evidence="1">Membrane</location>
        <topology evidence="1">Multi-pass membrane protein</topology>
    </subcellularLocation>
</comment>
<feature type="transmembrane region" description="Helical" evidence="9">
    <location>
        <begin position="26"/>
        <end position="47"/>
    </location>
</feature>
<comment type="catalytic activity">
    <reaction evidence="8 9">
        <text>a di-trans,poly-cis-dolichyl diphosphate + H2O = a di-trans,poly-cis-dolichyl phosphate + phosphate + H(+)</text>
        <dbReference type="Rhea" id="RHEA:14385"/>
        <dbReference type="Rhea" id="RHEA-COMP:19498"/>
        <dbReference type="Rhea" id="RHEA-COMP:19506"/>
        <dbReference type="ChEBI" id="CHEBI:15377"/>
        <dbReference type="ChEBI" id="CHEBI:15378"/>
        <dbReference type="ChEBI" id="CHEBI:43474"/>
        <dbReference type="ChEBI" id="CHEBI:57497"/>
        <dbReference type="ChEBI" id="CHEBI:57683"/>
        <dbReference type="EC" id="3.6.1.43"/>
    </reaction>
</comment>
<reference evidence="11" key="3">
    <citation type="submission" date="2021-06" db="EMBL/GenBank/DDBJ databases">
        <title>Chromosome-level genome assembly for S. haematobium.</title>
        <authorList>
            <person name="Stroehlein A.J."/>
        </authorList>
    </citation>
    <scope>NUCLEOTIDE SEQUENCE</scope>
</reference>
<evidence type="ECO:0000256" key="9">
    <source>
        <dbReference type="RuleBase" id="RU367078"/>
    </source>
</evidence>
<dbReference type="EC" id="3.6.1.43" evidence="9"/>
<dbReference type="InterPro" id="IPR000326">
    <property type="entry name" value="PAP2/HPO"/>
</dbReference>